<sequence length="206" mass="23324">MKDNKLDIDIMKSVWFHPTLTTRHFLEKNSWWTAAFIVALSSLSQMFMTYFNSADDPNVKSIYELGWFSFLIGPLLAPLAFWLSSFTIWLISRLFRGKATIRQTYLAMAVPALLSIPLLPILAGWFVASPESFVDPYHYGNFDLFASIVALLLITINMWSFFTSIAAIAEANKIGKWAAFFVLIIPISLLIVVILVILSLFFVAVI</sequence>
<feature type="transmembrane region" description="Helical" evidence="5">
    <location>
        <begin position="104"/>
        <end position="128"/>
    </location>
</feature>
<feature type="transmembrane region" description="Helical" evidence="5">
    <location>
        <begin position="71"/>
        <end position="92"/>
    </location>
</feature>
<feature type="transmembrane region" description="Helical" evidence="5">
    <location>
        <begin position="180"/>
        <end position="205"/>
    </location>
</feature>
<name>A0A078MGF3_9BACL</name>
<proteinExistence type="predicted"/>
<protein>
    <submittedName>
        <fullName evidence="7">Yip1 domain protein</fullName>
    </submittedName>
</protein>
<organism evidence="7">
    <name type="scientific">Metalysinibacillus saudimassiliensis</name>
    <dbReference type="NCBI Taxonomy" id="1461583"/>
    <lineage>
        <taxon>Bacteria</taxon>
        <taxon>Bacillati</taxon>
        <taxon>Bacillota</taxon>
        <taxon>Bacilli</taxon>
        <taxon>Bacillales</taxon>
        <taxon>Caryophanaceae</taxon>
        <taxon>Metalysinibacillus</taxon>
    </lineage>
</organism>
<accession>A0A078MGF3</accession>
<dbReference type="HOGENOM" id="CLU_1330606_0_0_9"/>
<feature type="domain" description="Yip1" evidence="6">
    <location>
        <begin position="13"/>
        <end position="197"/>
    </location>
</feature>
<keyword evidence="4 5" id="KW-0472">Membrane</keyword>
<dbReference type="AlphaFoldDB" id="A0A078MGF3"/>
<dbReference type="Pfam" id="PF04893">
    <property type="entry name" value="Yip1"/>
    <property type="match status" value="1"/>
</dbReference>
<dbReference type="PATRIC" id="fig|1461583.4.peg.2365"/>
<dbReference type="InterPro" id="IPR006977">
    <property type="entry name" value="Yip1_dom"/>
</dbReference>
<dbReference type="GO" id="GO:0016020">
    <property type="term" value="C:membrane"/>
    <property type="evidence" value="ECO:0007669"/>
    <property type="project" value="UniProtKB-SubCell"/>
</dbReference>
<evidence type="ECO:0000256" key="2">
    <source>
        <dbReference type="ARBA" id="ARBA00022692"/>
    </source>
</evidence>
<comment type="subcellular location">
    <subcellularLocation>
        <location evidence="1">Membrane</location>
        <topology evidence="1">Multi-pass membrane protein</topology>
    </subcellularLocation>
</comment>
<dbReference type="EMBL" id="LN483077">
    <property type="protein sequence ID" value="CEA05409.1"/>
    <property type="molecule type" value="Genomic_DNA"/>
</dbReference>
<feature type="transmembrane region" description="Helical" evidence="5">
    <location>
        <begin position="148"/>
        <end position="168"/>
    </location>
</feature>
<evidence type="ECO:0000256" key="3">
    <source>
        <dbReference type="ARBA" id="ARBA00022989"/>
    </source>
</evidence>
<keyword evidence="2 5" id="KW-0812">Transmembrane</keyword>
<evidence type="ECO:0000259" key="6">
    <source>
        <dbReference type="Pfam" id="PF04893"/>
    </source>
</evidence>
<evidence type="ECO:0000256" key="5">
    <source>
        <dbReference type="SAM" id="Phobius"/>
    </source>
</evidence>
<gene>
    <name evidence="7" type="ORF">BN1050_02448</name>
</gene>
<keyword evidence="3 5" id="KW-1133">Transmembrane helix</keyword>
<evidence type="ECO:0000313" key="7">
    <source>
        <dbReference type="EMBL" id="CEA05409.1"/>
    </source>
</evidence>
<reference evidence="7" key="1">
    <citation type="submission" date="2014-07" db="EMBL/GenBank/DDBJ databases">
        <authorList>
            <person name="Urmite Genomes Urmite Genomes"/>
        </authorList>
    </citation>
    <scope>NUCLEOTIDE SEQUENCE</scope>
    <source>
        <strain evidence="7">13S34_air</strain>
    </source>
</reference>
<feature type="transmembrane region" description="Helical" evidence="5">
    <location>
        <begin position="31"/>
        <end position="51"/>
    </location>
</feature>
<evidence type="ECO:0000256" key="4">
    <source>
        <dbReference type="ARBA" id="ARBA00023136"/>
    </source>
</evidence>
<evidence type="ECO:0000256" key="1">
    <source>
        <dbReference type="ARBA" id="ARBA00004141"/>
    </source>
</evidence>